<evidence type="ECO:0000256" key="2">
    <source>
        <dbReference type="ARBA" id="ARBA00022723"/>
    </source>
</evidence>
<keyword evidence="1" id="KW-0349">Heme</keyword>
<dbReference type="Gene3D" id="1.10.760.10">
    <property type="entry name" value="Cytochrome c-like domain"/>
    <property type="match status" value="1"/>
</dbReference>
<evidence type="ECO:0000313" key="5">
    <source>
        <dbReference type="Proteomes" id="UP000235584"/>
    </source>
</evidence>
<dbReference type="SUPFAM" id="SSF46626">
    <property type="entry name" value="Cytochrome c"/>
    <property type="match status" value="1"/>
</dbReference>
<dbReference type="Gene3D" id="6.10.280.130">
    <property type="match status" value="1"/>
</dbReference>
<sequence length="195" mass="22135">MKQETKLHVEENEKHLLLDHNYDGIQELNHPLPSWWSATFYGGIIFAICYFTYYQLMGGPTLRDEFKKDYAVIAAAQAEFKKQESAFNPEVFAKFNTPDGIKKGEEVFTNNCVACHLEKGKGDIGPNLTDEYWLWAKGTPETIYPVVFNGVVENGMPNWSEVLSRDEIYQVVAYVQTLHLTHQAGGKAPQGNKVE</sequence>
<evidence type="ECO:0000256" key="1">
    <source>
        <dbReference type="ARBA" id="ARBA00022617"/>
    </source>
</evidence>
<dbReference type="GO" id="GO:0046872">
    <property type="term" value="F:metal ion binding"/>
    <property type="evidence" value="ECO:0007669"/>
    <property type="project" value="UniProtKB-KW"/>
</dbReference>
<dbReference type="EMBL" id="CP025704">
    <property type="protein sequence ID" value="AUN97750.1"/>
    <property type="molecule type" value="Genomic_DNA"/>
</dbReference>
<organism evidence="4 5">
    <name type="scientific">Bacteriovorax stolpii</name>
    <name type="common">Bdellovibrio stolpii</name>
    <dbReference type="NCBI Taxonomy" id="960"/>
    <lineage>
        <taxon>Bacteria</taxon>
        <taxon>Pseudomonadati</taxon>
        <taxon>Bdellovibrionota</taxon>
        <taxon>Bacteriovoracia</taxon>
        <taxon>Bacteriovoracales</taxon>
        <taxon>Bacteriovoracaceae</taxon>
        <taxon>Bacteriovorax</taxon>
    </lineage>
</organism>
<dbReference type="Proteomes" id="UP000235584">
    <property type="component" value="Chromosome"/>
</dbReference>
<keyword evidence="3" id="KW-0408">Iron</keyword>
<dbReference type="Pfam" id="PF13442">
    <property type="entry name" value="Cytochrome_CBB3"/>
    <property type="match status" value="1"/>
</dbReference>
<gene>
    <name evidence="4" type="ORF">C0V70_06415</name>
</gene>
<proteinExistence type="predicted"/>
<accession>A0A2K9NQE4</accession>
<protein>
    <submittedName>
        <fullName evidence="4">Nitrogen fixation protein FixP</fullName>
    </submittedName>
</protein>
<dbReference type="PANTHER" id="PTHR33751:SF1">
    <property type="entry name" value="CBB3-TYPE CYTOCHROME C OXIDASE SUBUNIT FIXP"/>
    <property type="match status" value="1"/>
</dbReference>
<dbReference type="AlphaFoldDB" id="A0A2K9NQE4"/>
<keyword evidence="5" id="KW-1185">Reference proteome</keyword>
<evidence type="ECO:0000313" key="4">
    <source>
        <dbReference type="EMBL" id="AUN97750.1"/>
    </source>
</evidence>
<dbReference type="InterPro" id="IPR050597">
    <property type="entry name" value="Cytochrome_c_Oxidase_Subunit"/>
</dbReference>
<dbReference type="InterPro" id="IPR036909">
    <property type="entry name" value="Cyt_c-like_dom_sf"/>
</dbReference>
<dbReference type="Pfam" id="PF14715">
    <property type="entry name" value="FixP_N"/>
    <property type="match status" value="1"/>
</dbReference>
<dbReference type="PANTHER" id="PTHR33751">
    <property type="entry name" value="CBB3-TYPE CYTOCHROME C OXIDASE SUBUNIT FIXP"/>
    <property type="match status" value="1"/>
</dbReference>
<dbReference type="InterPro" id="IPR038414">
    <property type="entry name" value="CcoP_N_sf"/>
</dbReference>
<dbReference type="OrthoDB" id="5292346at2"/>
<dbReference type="KEGG" id="bsto:C0V70_06415"/>
<dbReference type="RefSeq" id="WP_102243043.1">
    <property type="nucleotide sequence ID" value="NZ_CP025704.1"/>
</dbReference>
<reference evidence="4 5" key="1">
    <citation type="submission" date="2018-01" db="EMBL/GenBank/DDBJ databases">
        <title>Complete genome sequence of Bacteriovorax stolpii DSM12778.</title>
        <authorList>
            <person name="Tang B."/>
            <person name="Chang J."/>
        </authorList>
    </citation>
    <scope>NUCLEOTIDE SEQUENCE [LARGE SCALE GENOMIC DNA]</scope>
    <source>
        <strain evidence="4 5">DSM 12778</strain>
    </source>
</reference>
<dbReference type="GO" id="GO:0009055">
    <property type="term" value="F:electron transfer activity"/>
    <property type="evidence" value="ECO:0007669"/>
    <property type="project" value="InterPro"/>
</dbReference>
<dbReference type="PROSITE" id="PS51007">
    <property type="entry name" value="CYTC"/>
    <property type="match status" value="1"/>
</dbReference>
<dbReference type="InterPro" id="IPR009056">
    <property type="entry name" value="Cyt_c-like_dom"/>
</dbReference>
<dbReference type="InterPro" id="IPR032858">
    <property type="entry name" value="CcoP_N"/>
</dbReference>
<keyword evidence="2" id="KW-0479">Metal-binding</keyword>
<dbReference type="GO" id="GO:0020037">
    <property type="term" value="F:heme binding"/>
    <property type="evidence" value="ECO:0007669"/>
    <property type="project" value="InterPro"/>
</dbReference>
<evidence type="ECO:0000256" key="3">
    <source>
        <dbReference type="ARBA" id="ARBA00023004"/>
    </source>
</evidence>
<name>A0A2K9NQE4_BACTC</name>